<dbReference type="NCBIfam" id="TIGR01395">
    <property type="entry name" value="FlgC"/>
    <property type="match status" value="1"/>
</dbReference>
<keyword evidence="10" id="KW-1185">Reference proteome</keyword>
<comment type="subunit">
    <text evidence="5 6">The basal body constitutes a major portion of the flagellar organelle and consists of four rings (L,P,S, and M) mounted on a central rod. The rod consists of about 26 subunits of FlgG in the distal portion, and FlgB, FlgC and FlgF are thought to build up the proximal portion of the rod with about 6 subunits each.</text>
</comment>
<comment type="similarity">
    <text evidence="2">Belongs to the flagella basal body rod proteins family.</text>
</comment>
<evidence type="ECO:0000259" key="7">
    <source>
        <dbReference type="Pfam" id="PF00460"/>
    </source>
</evidence>
<dbReference type="InterPro" id="IPR019776">
    <property type="entry name" value="Flagellar_basal_body_rod_CS"/>
</dbReference>
<dbReference type="GO" id="GO:0030694">
    <property type="term" value="C:bacterial-type flagellum basal body, rod"/>
    <property type="evidence" value="ECO:0007669"/>
    <property type="project" value="UniProtKB-UniRule"/>
</dbReference>
<dbReference type="InterPro" id="IPR006299">
    <property type="entry name" value="FlgC"/>
</dbReference>
<dbReference type="EMBL" id="LPXN01000168">
    <property type="protein sequence ID" value="KZC98843.1"/>
    <property type="molecule type" value="Genomic_DNA"/>
</dbReference>
<keyword evidence="9" id="KW-0969">Cilium</keyword>
<proteinExistence type="inferred from homology"/>
<dbReference type="InterPro" id="IPR001444">
    <property type="entry name" value="Flag_bb_rod_N"/>
</dbReference>
<dbReference type="Pfam" id="PF00460">
    <property type="entry name" value="Flg_bb_rod"/>
    <property type="match status" value="1"/>
</dbReference>
<dbReference type="STRING" id="580166.AUP43_14630"/>
<protein>
    <recommendedName>
        <fullName evidence="3 6">Flagellar basal-body rod protein FlgC</fullName>
    </recommendedName>
</protein>
<evidence type="ECO:0000259" key="8">
    <source>
        <dbReference type="Pfam" id="PF06429"/>
    </source>
</evidence>
<evidence type="ECO:0000313" key="9">
    <source>
        <dbReference type="EMBL" id="KZC98843.1"/>
    </source>
</evidence>
<keyword evidence="4 6" id="KW-0975">Bacterial flagellum</keyword>
<keyword evidence="9" id="KW-0966">Cell projection</keyword>
<dbReference type="PANTHER" id="PTHR30435">
    <property type="entry name" value="FLAGELLAR PROTEIN"/>
    <property type="match status" value="1"/>
</dbReference>
<dbReference type="PROSITE" id="PS00588">
    <property type="entry name" value="FLAGELLA_BB_ROD"/>
    <property type="match status" value="1"/>
</dbReference>
<keyword evidence="9" id="KW-0282">Flagellum</keyword>
<evidence type="ECO:0000256" key="2">
    <source>
        <dbReference type="ARBA" id="ARBA00009677"/>
    </source>
</evidence>
<evidence type="ECO:0000256" key="3">
    <source>
        <dbReference type="ARBA" id="ARBA00017941"/>
    </source>
</evidence>
<sequence length="137" mass="15476">MAQDLMNAMKISSSGMKAQGMRIRVASENLANADSVAGPGQDPYRRKIMTFSNVLDRANNVHLVQVNRVFNDTSQFEMQYDPSHPFADQDGYVMSPNVNTMVEMMDMREAQRSYEANLNVIESSMSMLTRTIDLLRS</sequence>
<dbReference type="AlphaFoldDB" id="A0A154VBU9"/>
<feature type="domain" description="Flagellar basal-body/hook protein C-terminal" evidence="8">
    <location>
        <begin position="89"/>
        <end position="134"/>
    </location>
</feature>
<dbReference type="Pfam" id="PF06429">
    <property type="entry name" value="Flg_bbr_C"/>
    <property type="match status" value="1"/>
</dbReference>
<dbReference type="GO" id="GO:0071978">
    <property type="term" value="P:bacterial-type flagellum-dependent swarming motility"/>
    <property type="evidence" value="ECO:0007669"/>
    <property type="project" value="TreeGrafter"/>
</dbReference>
<evidence type="ECO:0000256" key="1">
    <source>
        <dbReference type="ARBA" id="ARBA00004117"/>
    </source>
</evidence>
<dbReference type="InterPro" id="IPR010930">
    <property type="entry name" value="Flg_bb/hook_C_dom"/>
</dbReference>
<evidence type="ECO:0000256" key="4">
    <source>
        <dbReference type="ARBA" id="ARBA00023143"/>
    </source>
</evidence>
<reference evidence="9 10" key="1">
    <citation type="submission" date="2015-12" db="EMBL/GenBank/DDBJ databases">
        <title>Genome sequence of Oceanibaculum pacificum MCCC 1A02656.</title>
        <authorList>
            <person name="Lu L."/>
            <person name="Lai Q."/>
            <person name="Shao Z."/>
            <person name="Qian P."/>
        </authorList>
    </citation>
    <scope>NUCLEOTIDE SEQUENCE [LARGE SCALE GENOMIC DNA]</scope>
    <source>
        <strain evidence="9 10">MCCC 1A02656</strain>
    </source>
</reference>
<evidence type="ECO:0000256" key="5">
    <source>
        <dbReference type="ARBA" id="ARBA00025933"/>
    </source>
</evidence>
<comment type="caution">
    <text evidence="9">The sequence shown here is derived from an EMBL/GenBank/DDBJ whole genome shotgun (WGS) entry which is preliminary data.</text>
</comment>
<dbReference type="OrthoDB" id="9813951at2"/>
<organism evidence="9 10">
    <name type="scientific">Oceanibaculum pacificum</name>
    <dbReference type="NCBI Taxonomy" id="580166"/>
    <lineage>
        <taxon>Bacteria</taxon>
        <taxon>Pseudomonadati</taxon>
        <taxon>Pseudomonadota</taxon>
        <taxon>Alphaproteobacteria</taxon>
        <taxon>Rhodospirillales</taxon>
        <taxon>Oceanibaculaceae</taxon>
        <taxon>Oceanibaculum</taxon>
    </lineage>
</organism>
<gene>
    <name evidence="9" type="ORF">AUP43_14630</name>
</gene>
<name>A0A154VBU9_9PROT</name>
<comment type="subcellular location">
    <subcellularLocation>
        <location evidence="1 6">Bacterial flagellum basal body</location>
    </subcellularLocation>
</comment>
<feature type="domain" description="Flagellar basal body rod protein N-terminal" evidence="7">
    <location>
        <begin position="10"/>
        <end position="38"/>
    </location>
</feature>
<accession>A0A154VBU9</accession>
<evidence type="ECO:0000256" key="6">
    <source>
        <dbReference type="RuleBase" id="RU362062"/>
    </source>
</evidence>
<dbReference type="PANTHER" id="PTHR30435:SF2">
    <property type="entry name" value="FLAGELLAR BASAL-BODY ROD PROTEIN FLGC"/>
    <property type="match status" value="1"/>
</dbReference>
<dbReference type="RefSeq" id="WP_067560098.1">
    <property type="nucleotide sequence ID" value="NZ_LPXN01000168.1"/>
</dbReference>
<dbReference type="Proteomes" id="UP000076400">
    <property type="component" value="Unassembled WGS sequence"/>
</dbReference>
<evidence type="ECO:0000313" key="10">
    <source>
        <dbReference type="Proteomes" id="UP000076400"/>
    </source>
</evidence>